<dbReference type="Proteomes" id="UP000444185">
    <property type="component" value="Unassembled WGS sequence"/>
</dbReference>
<dbReference type="OrthoDB" id="5520897at2"/>
<comment type="caution">
    <text evidence="2">The sequence shown here is derived from an EMBL/GenBank/DDBJ whole genome shotgun (WGS) entry which is preliminary data.</text>
</comment>
<sequence length="318" mass="34286">MHPAKSVIFFTTASGAGYGMMIVLALLASLGVLPREAGFGFATFGLAFTLIVAGLLSSTLHLGRPERAWRALSQWRSSWLSREGLAAVIAFVPLGLFAIAWSFNLVASSTNVVLGIVGAAVSLVTLYCTAMIYASLRPVPAWFNGWTVAGYLVLGPMNGAVILAFLLDAFDADQATAITRLLALVMLIIGLGVKMAYWRRIHTSAPVSTAGSATGLGHLGRVEMTGSPHDNDNYLLREMGFRIARKHADKLRRITVWSGFIIPMLAMVYGLVFPFEPLTLLFAVIGLVACQIGVATERWLFFAEAKHAVTLYYGEQAV</sequence>
<evidence type="ECO:0000256" key="1">
    <source>
        <dbReference type="SAM" id="Phobius"/>
    </source>
</evidence>
<dbReference type="PANTHER" id="PTHR38095:SF1">
    <property type="entry name" value="ANAEROBIC DIMETHYL SULFOXIDE REDUCTASE CHAIN YNFH"/>
    <property type="match status" value="1"/>
</dbReference>
<gene>
    <name evidence="2" type="ORF">GRI42_05910</name>
</gene>
<name>A0A844XZT6_9SPHN</name>
<feature type="transmembrane region" description="Helical" evidence="1">
    <location>
        <begin position="84"/>
        <end position="106"/>
    </location>
</feature>
<evidence type="ECO:0000313" key="3">
    <source>
        <dbReference type="Proteomes" id="UP000444185"/>
    </source>
</evidence>
<accession>A0A844XZT6</accession>
<organism evidence="2 3">
    <name type="scientific">Qipengyuania gaetbuli</name>
    <dbReference type="NCBI Taxonomy" id="266952"/>
    <lineage>
        <taxon>Bacteria</taxon>
        <taxon>Pseudomonadati</taxon>
        <taxon>Pseudomonadota</taxon>
        <taxon>Alphaproteobacteria</taxon>
        <taxon>Sphingomonadales</taxon>
        <taxon>Erythrobacteraceae</taxon>
        <taxon>Qipengyuania</taxon>
    </lineage>
</organism>
<protein>
    <submittedName>
        <fullName evidence="2">Dimethyl sulfoxide reductase anchor subunit</fullName>
    </submittedName>
</protein>
<feature type="transmembrane region" description="Helical" evidence="1">
    <location>
        <begin position="254"/>
        <end position="272"/>
    </location>
</feature>
<feature type="transmembrane region" description="Helical" evidence="1">
    <location>
        <begin position="148"/>
        <end position="166"/>
    </location>
</feature>
<dbReference type="GO" id="GO:0005886">
    <property type="term" value="C:plasma membrane"/>
    <property type="evidence" value="ECO:0007669"/>
    <property type="project" value="TreeGrafter"/>
</dbReference>
<dbReference type="EMBL" id="WTYF01000004">
    <property type="protein sequence ID" value="MXO50839.1"/>
    <property type="molecule type" value="Genomic_DNA"/>
</dbReference>
<dbReference type="InterPro" id="IPR007059">
    <property type="entry name" value="DmsC"/>
</dbReference>
<dbReference type="RefSeq" id="WP_160607401.1">
    <property type="nucleotide sequence ID" value="NZ_WTYF01000004.1"/>
</dbReference>
<dbReference type="GO" id="GO:0009389">
    <property type="term" value="F:dimethyl sulfoxide reductase activity"/>
    <property type="evidence" value="ECO:0007669"/>
    <property type="project" value="TreeGrafter"/>
</dbReference>
<feature type="transmembrane region" description="Helical" evidence="1">
    <location>
        <begin position="112"/>
        <end position="136"/>
    </location>
</feature>
<keyword evidence="3" id="KW-1185">Reference proteome</keyword>
<evidence type="ECO:0000313" key="2">
    <source>
        <dbReference type="EMBL" id="MXO50839.1"/>
    </source>
</evidence>
<keyword evidence="1" id="KW-1133">Transmembrane helix</keyword>
<dbReference type="Pfam" id="PF04976">
    <property type="entry name" value="DmsC"/>
    <property type="match status" value="1"/>
</dbReference>
<feature type="transmembrane region" description="Helical" evidence="1">
    <location>
        <begin position="7"/>
        <end position="33"/>
    </location>
</feature>
<proteinExistence type="predicted"/>
<dbReference type="GO" id="GO:0019645">
    <property type="term" value="P:anaerobic electron transport chain"/>
    <property type="evidence" value="ECO:0007669"/>
    <property type="project" value="InterPro"/>
</dbReference>
<dbReference type="AlphaFoldDB" id="A0A844XZT6"/>
<feature type="transmembrane region" description="Helical" evidence="1">
    <location>
        <begin position="178"/>
        <end position="197"/>
    </location>
</feature>
<dbReference type="GO" id="GO:0009390">
    <property type="term" value="C:dimethyl sulfoxide reductase complex"/>
    <property type="evidence" value="ECO:0007669"/>
    <property type="project" value="TreeGrafter"/>
</dbReference>
<keyword evidence="1" id="KW-0812">Transmembrane</keyword>
<reference evidence="2 3" key="1">
    <citation type="submission" date="2019-12" db="EMBL/GenBank/DDBJ databases">
        <title>Genomic-based taxomic classification of the family Erythrobacteraceae.</title>
        <authorList>
            <person name="Xu L."/>
        </authorList>
    </citation>
    <scope>NUCLEOTIDE SEQUENCE [LARGE SCALE GENOMIC DNA]</scope>
    <source>
        <strain evidence="2 3">DSM 16225</strain>
    </source>
</reference>
<keyword evidence="1" id="KW-0472">Membrane</keyword>
<feature type="transmembrane region" description="Helical" evidence="1">
    <location>
        <begin position="278"/>
        <end position="296"/>
    </location>
</feature>
<dbReference type="PANTHER" id="PTHR38095">
    <property type="entry name" value="ANAEROBIC DIMETHYL SULFOXIDE REDUCTASE CHAIN YNFH"/>
    <property type="match status" value="1"/>
</dbReference>
<feature type="transmembrane region" description="Helical" evidence="1">
    <location>
        <begin position="39"/>
        <end position="63"/>
    </location>
</feature>